<dbReference type="GO" id="GO:0016747">
    <property type="term" value="F:acyltransferase activity, transferring groups other than amino-acyl groups"/>
    <property type="evidence" value="ECO:0007669"/>
    <property type="project" value="InterPro"/>
</dbReference>
<gene>
    <name evidence="3" type="ORF">C9381_09290</name>
</gene>
<dbReference type="InterPro" id="IPR002656">
    <property type="entry name" value="Acyl_transf_3_dom"/>
</dbReference>
<dbReference type="InterPro" id="IPR050879">
    <property type="entry name" value="Acyltransferase_3"/>
</dbReference>
<evidence type="ECO:0000259" key="2">
    <source>
        <dbReference type="Pfam" id="PF01757"/>
    </source>
</evidence>
<feature type="transmembrane region" description="Helical" evidence="1">
    <location>
        <begin position="39"/>
        <end position="59"/>
    </location>
</feature>
<evidence type="ECO:0000256" key="1">
    <source>
        <dbReference type="SAM" id="Phobius"/>
    </source>
</evidence>
<protein>
    <recommendedName>
        <fullName evidence="2">Acyltransferase 3 domain-containing protein</fullName>
    </recommendedName>
</protein>
<feature type="transmembrane region" description="Helical" evidence="1">
    <location>
        <begin position="152"/>
        <end position="173"/>
    </location>
</feature>
<keyword evidence="1" id="KW-0472">Membrane</keyword>
<feature type="transmembrane region" description="Helical" evidence="1">
    <location>
        <begin position="315"/>
        <end position="333"/>
    </location>
</feature>
<evidence type="ECO:0000313" key="3">
    <source>
        <dbReference type="EMBL" id="AVV37367.1"/>
    </source>
</evidence>
<sequence>MLKSIHYTRGFAALLVVMFHFSFMYIGKVEPYNRVFLNGGFGVDLFFLISGFIITYVTAEKGNVAGFFLKRFFRIYPLFLFILVISSIFLVRYNVHPIWTMIKSGMFILQDYNRPAPAFDYNFIGPAWTLSYETWFYFVFGMAMIINHKHRVLIASTILLAQVFLLQLTFTGSVSLNSSYVAALGDSSYVDHALRFFSTTLHLEFLLGMWLCEAFIRGWMKVRNAISCPMIMLLLALSGWLYFSDVVKGYGLTEFYLIALPLFFAIIMYESNFKISDSRVLQFFGNISFSIYITHFFIMYLLLEHPPYYWSEAANLTKLVTSTLIAIAFAYILHRLVELPFIKIGKNLQFNYLH</sequence>
<feature type="transmembrane region" description="Helical" evidence="1">
    <location>
        <begin position="249"/>
        <end position="269"/>
    </location>
</feature>
<evidence type="ECO:0000313" key="4">
    <source>
        <dbReference type="Proteomes" id="UP000241538"/>
    </source>
</evidence>
<feature type="transmembrane region" description="Helical" evidence="1">
    <location>
        <begin position="123"/>
        <end position="145"/>
    </location>
</feature>
<feature type="transmembrane region" description="Helical" evidence="1">
    <location>
        <begin position="7"/>
        <end position="27"/>
    </location>
</feature>
<accession>A0AAN1NQF9</accession>
<dbReference type="PANTHER" id="PTHR23028:SF53">
    <property type="entry name" value="ACYL_TRANSF_3 DOMAIN-CONTAINING PROTEIN"/>
    <property type="match status" value="1"/>
</dbReference>
<dbReference type="GO" id="GO:0000271">
    <property type="term" value="P:polysaccharide biosynthetic process"/>
    <property type="evidence" value="ECO:0007669"/>
    <property type="project" value="TreeGrafter"/>
</dbReference>
<feature type="transmembrane region" description="Helical" evidence="1">
    <location>
        <begin position="281"/>
        <end position="303"/>
    </location>
</feature>
<dbReference type="Pfam" id="PF01757">
    <property type="entry name" value="Acyl_transf_3"/>
    <property type="match status" value="1"/>
</dbReference>
<proteinExistence type="predicted"/>
<organism evidence="3 4">
    <name type="scientific">Pantoea vagans</name>
    <dbReference type="NCBI Taxonomy" id="470934"/>
    <lineage>
        <taxon>Bacteria</taxon>
        <taxon>Pseudomonadati</taxon>
        <taxon>Pseudomonadota</taxon>
        <taxon>Gammaproteobacteria</taxon>
        <taxon>Enterobacterales</taxon>
        <taxon>Erwiniaceae</taxon>
        <taxon>Pantoea</taxon>
    </lineage>
</organism>
<dbReference type="Proteomes" id="UP000241538">
    <property type="component" value="Chromosome"/>
</dbReference>
<keyword evidence="1" id="KW-0812">Transmembrane</keyword>
<dbReference type="PANTHER" id="PTHR23028">
    <property type="entry name" value="ACETYLTRANSFERASE"/>
    <property type="match status" value="1"/>
</dbReference>
<name>A0AAN1NQF9_9GAMM</name>
<feature type="transmembrane region" description="Helical" evidence="1">
    <location>
        <begin position="224"/>
        <end position="243"/>
    </location>
</feature>
<dbReference type="AlphaFoldDB" id="A0AAN1NQF9"/>
<dbReference type="RefSeq" id="WP_107319524.1">
    <property type="nucleotide sequence ID" value="NZ_CP028349.1"/>
</dbReference>
<feature type="transmembrane region" description="Helical" evidence="1">
    <location>
        <begin position="71"/>
        <end position="91"/>
    </location>
</feature>
<keyword evidence="1" id="KW-1133">Transmembrane helix</keyword>
<feature type="domain" description="Acyltransferase 3" evidence="2">
    <location>
        <begin position="3"/>
        <end position="334"/>
    </location>
</feature>
<dbReference type="EMBL" id="CP028349">
    <property type="protein sequence ID" value="AVV37367.1"/>
    <property type="molecule type" value="Genomic_DNA"/>
</dbReference>
<dbReference type="GO" id="GO:0016020">
    <property type="term" value="C:membrane"/>
    <property type="evidence" value="ECO:0007669"/>
    <property type="project" value="TreeGrafter"/>
</dbReference>
<reference evidence="3 4" key="1">
    <citation type="journal article" date="2018" name="Int J Genomics">
        <title>Comparative Genomics Analysis of Plasmid pPV989-94 from a Clinical Isolate of Pantoea vagans PV989.</title>
        <authorList>
            <person name="Xu L."/>
            <person name="Yin M."/>
            <person name="Zhu T."/>
            <person name="Lu J."/>
            <person name="Bao Q."/>
        </authorList>
    </citation>
    <scope>NUCLEOTIDE SEQUENCE [LARGE SCALE GENOMIC DNA]</scope>
    <source>
        <strain evidence="3 4">PV989</strain>
    </source>
</reference>
<feature type="transmembrane region" description="Helical" evidence="1">
    <location>
        <begin position="193"/>
        <end position="212"/>
    </location>
</feature>